<dbReference type="Proteomes" id="UP000298358">
    <property type="component" value="Unassembled WGS sequence"/>
</dbReference>
<name>A0A4Y9FWX3_9MICO</name>
<reference evidence="1 2" key="1">
    <citation type="submission" date="2019-03" db="EMBL/GenBank/DDBJ databases">
        <title>Diversity of the mouse oral microbiome.</title>
        <authorList>
            <person name="Joseph S."/>
            <person name="Aduse-Opoku J."/>
            <person name="Curtis M."/>
            <person name="Wade W."/>
            <person name="Hashim A."/>
        </authorList>
    </citation>
    <scope>NUCLEOTIDE SEQUENCE [LARGE SCALE GENOMIC DNA]</scope>
    <source>
        <strain evidence="1 2">P1012</strain>
    </source>
</reference>
<dbReference type="EMBL" id="SPQB01000014">
    <property type="protein sequence ID" value="TFU33046.1"/>
    <property type="molecule type" value="Genomic_DNA"/>
</dbReference>
<protein>
    <submittedName>
        <fullName evidence="1">Uncharacterized protein</fullName>
    </submittedName>
</protein>
<gene>
    <name evidence="1" type="ORF">E4U02_07460</name>
</gene>
<keyword evidence="2" id="KW-1185">Reference proteome</keyword>
<accession>A0A4Y9FWX3</accession>
<evidence type="ECO:0000313" key="2">
    <source>
        <dbReference type="Proteomes" id="UP000298358"/>
    </source>
</evidence>
<organism evidence="1 2">
    <name type="scientific">Microbacterium paludicola</name>
    <dbReference type="NCBI Taxonomy" id="300019"/>
    <lineage>
        <taxon>Bacteria</taxon>
        <taxon>Bacillati</taxon>
        <taxon>Actinomycetota</taxon>
        <taxon>Actinomycetes</taxon>
        <taxon>Micrococcales</taxon>
        <taxon>Microbacteriaceae</taxon>
        <taxon>Microbacterium</taxon>
    </lineage>
</organism>
<sequence length="126" mass="13269">MLLGAATLVTVSACAPVENTLATHLGTPLETFPAVKDEVYTLSLTQDDRLGELPRDANQVRPDETGWIIVAICADTPAIDPAVTKNVVLRVVAEEFLDGDAKEEIEDGALQDGVVCGNAASIAPRL</sequence>
<dbReference type="AlphaFoldDB" id="A0A4Y9FWX3"/>
<proteinExistence type="predicted"/>
<dbReference type="RefSeq" id="WP_194210308.1">
    <property type="nucleotide sequence ID" value="NZ_JADGLL010000014.1"/>
</dbReference>
<comment type="caution">
    <text evidence="1">The sequence shown here is derived from an EMBL/GenBank/DDBJ whole genome shotgun (WGS) entry which is preliminary data.</text>
</comment>
<evidence type="ECO:0000313" key="1">
    <source>
        <dbReference type="EMBL" id="TFU33046.1"/>
    </source>
</evidence>